<sequence>MARTIKHCLLVSFLLFFCPFVHSQGDKIDSLSKILKSVAEDTAEVDVLNELAFAYLHVNPPASRDDVNIAYEAAQRLNYDKGQAQSLNVYGGLEWALGNYNQSLEYYLQSLQIYQALDKELLVAQVTNNIGEIYKKLGEVDKSLTYLLKAIKLLEKHGHPTLGYVNLGEAYLMLNNSDSALYYFEKALESNQVERNVQYAAYAYHGIAEAELTRNNYQASRENANKALKLRVNNRDHRGASYTYLLLGKIYNALNQYDSSLYFHNMALAEAASIGARDIEMNTLESKARLFAANNLFDSAYRSHIQHTRIRSELFTEEKSNQIARMQTEFETELLKKENEAAEIMLKQRNTVIIAVVMMFILAIAVAGAFYKQRKIQQDVNRLLESKNEQIQAQSEEIQTQSEEVRKLNQNLERLNQDLENKIRARTQILKDQNKLLAAYAHSNAHELRAPVASVMGLVNLLERSNLKEGEREIVDHLMKSTEELDAVIREIKERLESNNDSLLDE</sequence>
<gene>
    <name evidence="13" type="ORF">E1163_17060</name>
</gene>
<feature type="coiled-coil region" evidence="9">
    <location>
        <begin position="377"/>
        <end position="432"/>
    </location>
</feature>
<evidence type="ECO:0000313" key="13">
    <source>
        <dbReference type="EMBL" id="MTI26667.1"/>
    </source>
</evidence>
<evidence type="ECO:0000256" key="8">
    <source>
        <dbReference type="PROSITE-ProRule" id="PRU00339"/>
    </source>
</evidence>
<evidence type="ECO:0000256" key="3">
    <source>
        <dbReference type="ARBA" id="ARBA00012438"/>
    </source>
</evidence>
<keyword evidence="4" id="KW-0963">Cytoplasm</keyword>
<evidence type="ECO:0000256" key="7">
    <source>
        <dbReference type="ARBA" id="ARBA00038253"/>
    </source>
</evidence>
<evidence type="ECO:0000256" key="4">
    <source>
        <dbReference type="ARBA" id="ARBA00022490"/>
    </source>
</evidence>
<evidence type="ECO:0000256" key="10">
    <source>
        <dbReference type="SAM" id="Phobius"/>
    </source>
</evidence>
<dbReference type="SUPFAM" id="SSF47384">
    <property type="entry name" value="Homodimeric domain of signal transducing histidine kinase"/>
    <property type="match status" value="1"/>
</dbReference>
<dbReference type="Proteomes" id="UP000798808">
    <property type="component" value="Unassembled WGS sequence"/>
</dbReference>
<dbReference type="EMBL" id="SMLW01000592">
    <property type="protein sequence ID" value="MTI26667.1"/>
    <property type="molecule type" value="Genomic_DNA"/>
</dbReference>
<dbReference type="Gene3D" id="1.10.287.130">
    <property type="match status" value="1"/>
</dbReference>
<keyword evidence="9" id="KW-0175">Coiled coil</keyword>
<evidence type="ECO:0000256" key="11">
    <source>
        <dbReference type="SAM" id="SignalP"/>
    </source>
</evidence>
<dbReference type="EC" id="2.7.13.3" evidence="3"/>
<evidence type="ECO:0000256" key="5">
    <source>
        <dbReference type="ARBA" id="ARBA00022737"/>
    </source>
</evidence>
<keyword evidence="11" id="KW-0732">Signal</keyword>
<dbReference type="Pfam" id="PF13424">
    <property type="entry name" value="TPR_12"/>
    <property type="match status" value="1"/>
</dbReference>
<keyword evidence="13" id="KW-0418">Kinase</keyword>
<keyword evidence="6 8" id="KW-0802">TPR repeat</keyword>
<evidence type="ECO:0000256" key="1">
    <source>
        <dbReference type="ARBA" id="ARBA00000085"/>
    </source>
</evidence>
<evidence type="ECO:0000256" key="2">
    <source>
        <dbReference type="ARBA" id="ARBA00004496"/>
    </source>
</evidence>
<dbReference type="SUPFAM" id="SSF48452">
    <property type="entry name" value="TPR-like"/>
    <property type="match status" value="1"/>
</dbReference>
<keyword evidence="10" id="KW-0472">Membrane</keyword>
<dbReference type="Gene3D" id="1.25.40.10">
    <property type="entry name" value="Tetratricopeptide repeat domain"/>
    <property type="match status" value="2"/>
</dbReference>
<dbReference type="SMART" id="SM00388">
    <property type="entry name" value="HisKA"/>
    <property type="match status" value="1"/>
</dbReference>
<comment type="subcellular location">
    <subcellularLocation>
        <location evidence="2">Cytoplasm</location>
    </subcellularLocation>
</comment>
<feature type="chain" id="PRO_5046089041" description="histidine kinase" evidence="11">
    <location>
        <begin position="24"/>
        <end position="506"/>
    </location>
</feature>
<dbReference type="InterPro" id="IPR051476">
    <property type="entry name" value="Bac_ResReg_Asp_Phosphatase"/>
</dbReference>
<keyword evidence="10" id="KW-0812">Transmembrane</keyword>
<keyword evidence="14" id="KW-1185">Reference proteome</keyword>
<dbReference type="PANTHER" id="PTHR46630">
    <property type="entry name" value="TETRATRICOPEPTIDE REPEAT PROTEIN 29"/>
    <property type="match status" value="1"/>
</dbReference>
<proteinExistence type="inferred from homology"/>
<organism evidence="13 14">
    <name type="scientific">Fulvivirga kasyanovii</name>
    <dbReference type="NCBI Taxonomy" id="396812"/>
    <lineage>
        <taxon>Bacteria</taxon>
        <taxon>Pseudomonadati</taxon>
        <taxon>Bacteroidota</taxon>
        <taxon>Cytophagia</taxon>
        <taxon>Cytophagales</taxon>
        <taxon>Fulvivirgaceae</taxon>
        <taxon>Fulvivirga</taxon>
    </lineage>
</organism>
<dbReference type="PANTHER" id="PTHR46630:SF1">
    <property type="entry name" value="TETRATRICOPEPTIDE REPEAT PROTEIN 29"/>
    <property type="match status" value="1"/>
</dbReference>
<protein>
    <recommendedName>
        <fullName evidence="3">histidine kinase</fullName>
        <ecNumber evidence="3">2.7.13.3</ecNumber>
    </recommendedName>
</protein>
<comment type="similarity">
    <text evidence="7">Belongs to the Rap family.</text>
</comment>
<name>A0ABW9RSD9_9BACT</name>
<feature type="signal peptide" evidence="11">
    <location>
        <begin position="1"/>
        <end position="23"/>
    </location>
</feature>
<evidence type="ECO:0000313" key="14">
    <source>
        <dbReference type="Proteomes" id="UP000798808"/>
    </source>
</evidence>
<dbReference type="InterPro" id="IPR036097">
    <property type="entry name" value="HisK_dim/P_sf"/>
</dbReference>
<dbReference type="GO" id="GO:0016301">
    <property type="term" value="F:kinase activity"/>
    <property type="evidence" value="ECO:0007669"/>
    <property type="project" value="UniProtKB-KW"/>
</dbReference>
<evidence type="ECO:0000259" key="12">
    <source>
        <dbReference type="SMART" id="SM00388"/>
    </source>
</evidence>
<dbReference type="Pfam" id="PF13181">
    <property type="entry name" value="TPR_8"/>
    <property type="match status" value="1"/>
</dbReference>
<feature type="repeat" description="TPR" evidence="8">
    <location>
        <begin position="124"/>
        <end position="157"/>
    </location>
</feature>
<feature type="transmembrane region" description="Helical" evidence="10">
    <location>
        <begin position="352"/>
        <end position="371"/>
    </location>
</feature>
<keyword evidence="5" id="KW-0677">Repeat</keyword>
<keyword evidence="13" id="KW-0808">Transferase</keyword>
<comment type="caution">
    <text evidence="13">The sequence shown here is derived from an EMBL/GenBank/DDBJ whole genome shotgun (WGS) entry which is preliminary data.</text>
</comment>
<comment type="catalytic activity">
    <reaction evidence="1">
        <text>ATP + protein L-histidine = ADP + protein N-phospho-L-histidine.</text>
        <dbReference type="EC" id="2.7.13.3"/>
    </reaction>
</comment>
<feature type="domain" description="Signal transduction histidine kinase dimerisation/phosphoacceptor" evidence="12">
    <location>
        <begin position="436"/>
        <end position="499"/>
    </location>
</feature>
<accession>A0ABW9RSD9</accession>
<dbReference type="SMART" id="SM00028">
    <property type="entry name" value="TPR"/>
    <property type="match status" value="5"/>
</dbReference>
<reference evidence="13 14" key="1">
    <citation type="submission" date="2019-02" db="EMBL/GenBank/DDBJ databases">
        <authorList>
            <person name="Goldberg S.R."/>
            <person name="Haltli B.A."/>
            <person name="Correa H."/>
            <person name="Russell K.G."/>
        </authorList>
    </citation>
    <scope>NUCLEOTIDE SEQUENCE [LARGE SCALE GENOMIC DNA]</scope>
    <source>
        <strain evidence="13 14">JCM 16186</strain>
    </source>
</reference>
<dbReference type="CDD" id="cd00082">
    <property type="entry name" value="HisKA"/>
    <property type="match status" value="1"/>
</dbReference>
<dbReference type="Pfam" id="PF00512">
    <property type="entry name" value="HisKA"/>
    <property type="match status" value="1"/>
</dbReference>
<dbReference type="InterPro" id="IPR019734">
    <property type="entry name" value="TPR_rpt"/>
</dbReference>
<evidence type="ECO:0000256" key="9">
    <source>
        <dbReference type="SAM" id="Coils"/>
    </source>
</evidence>
<evidence type="ECO:0000256" key="6">
    <source>
        <dbReference type="ARBA" id="ARBA00022803"/>
    </source>
</evidence>
<dbReference type="InterPro" id="IPR003661">
    <property type="entry name" value="HisK_dim/P_dom"/>
</dbReference>
<dbReference type="RefSeq" id="WP_155173678.1">
    <property type="nucleotide sequence ID" value="NZ_BAAAFL010000015.1"/>
</dbReference>
<keyword evidence="10" id="KW-1133">Transmembrane helix</keyword>
<feature type="repeat" description="TPR" evidence="8">
    <location>
        <begin position="161"/>
        <end position="194"/>
    </location>
</feature>
<dbReference type="PROSITE" id="PS50005">
    <property type="entry name" value="TPR"/>
    <property type="match status" value="2"/>
</dbReference>
<dbReference type="InterPro" id="IPR011990">
    <property type="entry name" value="TPR-like_helical_dom_sf"/>
</dbReference>